<dbReference type="GO" id="GO:0000272">
    <property type="term" value="P:polysaccharide catabolic process"/>
    <property type="evidence" value="ECO:0007669"/>
    <property type="project" value="UniProtKB-KW"/>
</dbReference>
<evidence type="ECO:0000256" key="7">
    <source>
        <dbReference type="SAM" id="SignalP"/>
    </source>
</evidence>
<keyword evidence="7" id="KW-0732">Signal</keyword>
<dbReference type="AlphaFoldDB" id="A0A364LCB7"/>
<dbReference type="SUPFAM" id="SSF49899">
    <property type="entry name" value="Concanavalin A-like lectins/glucanases"/>
    <property type="match status" value="1"/>
</dbReference>
<dbReference type="PANTHER" id="PTHR34002:SF9">
    <property type="entry name" value="XYLOGLUCAN-SPECIFIC ENDO-BETA-1,4-GLUCANASE A"/>
    <property type="match status" value="1"/>
</dbReference>
<dbReference type="EC" id="3.2.1.151" evidence="3"/>
<name>A0A364LCB7_TALAM</name>
<keyword evidence="6" id="KW-0624">Polysaccharide degradation</keyword>
<dbReference type="PANTHER" id="PTHR34002">
    <property type="entry name" value="BLR1656 PROTEIN"/>
    <property type="match status" value="1"/>
</dbReference>
<dbReference type="InterPro" id="IPR013319">
    <property type="entry name" value="GH11/12"/>
</dbReference>
<evidence type="ECO:0000256" key="1">
    <source>
        <dbReference type="ARBA" id="ARBA00005519"/>
    </source>
</evidence>
<keyword evidence="6" id="KW-0326">Glycosidase</keyword>
<feature type="chain" id="PRO_5017067346" description="xyloglucan-specific endo-beta-1,4-glucanase" evidence="7">
    <location>
        <begin position="24"/>
        <end position="236"/>
    </location>
</feature>
<dbReference type="InterPro" id="IPR013320">
    <property type="entry name" value="ConA-like_dom_sf"/>
</dbReference>
<dbReference type="Proteomes" id="UP000249363">
    <property type="component" value="Unassembled WGS sequence"/>
</dbReference>
<evidence type="ECO:0000313" key="9">
    <source>
        <dbReference type="Proteomes" id="UP000249363"/>
    </source>
</evidence>
<protein>
    <recommendedName>
        <fullName evidence="3">xyloglucan-specific endo-beta-1,4-glucanase</fullName>
        <ecNumber evidence="3">3.2.1.151</ecNumber>
    </recommendedName>
    <alternativeName>
        <fullName evidence="4">Xyloglucanase A</fullName>
    </alternativeName>
    <alternativeName>
        <fullName evidence="5">Xyloglucanendohydrolase A</fullName>
    </alternativeName>
</protein>
<dbReference type="Pfam" id="PF01670">
    <property type="entry name" value="Glyco_hydro_12"/>
    <property type="match status" value="1"/>
</dbReference>
<comment type="caution">
    <text evidence="8">The sequence shown here is derived from an EMBL/GenBank/DDBJ whole genome shotgun (WGS) entry which is preliminary data.</text>
</comment>
<organism evidence="8 9">
    <name type="scientific">Talaromyces amestolkiae</name>
    <dbReference type="NCBI Taxonomy" id="1196081"/>
    <lineage>
        <taxon>Eukaryota</taxon>
        <taxon>Fungi</taxon>
        <taxon>Dikarya</taxon>
        <taxon>Ascomycota</taxon>
        <taxon>Pezizomycotina</taxon>
        <taxon>Eurotiomycetes</taxon>
        <taxon>Eurotiomycetidae</taxon>
        <taxon>Eurotiales</taxon>
        <taxon>Trichocomaceae</taxon>
        <taxon>Talaromyces</taxon>
        <taxon>Talaromyces sect. Talaromyces</taxon>
    </lineage>
</organism>
<dbReference type="GO" id="GO:0008810">
    <property type="term" value="F:cellulase activity"/>
    <property type="evidence" value="ECO:0007669"/>
    <property type="project" value="InterPro"/>
</dbReference>
<keyword evidence="9" id="KW-1185">Reference proteome</keyword>
<keyword evidence="6" id="KW-0378">Hydrolase</keyword>
<dbReference type="RefSeq" id="XP_040737984.1">
    <property type="nucleotide sequence ID" value="XM_040882402.1"/>
</dbReference>
<evidence type="ECO:0000256" key="2">
    <source>
        <dbReference type="ARBA" id="ARBA00037012"/>
    </source>
</evidence>
<comment type="catalytic activity">
    <reaction evidence="2">
        <text>xyloglucan + H2O = xyloglucan oligosaccharides.</text>
        <dbReference type="EC" id="3.2.1.151"/>
    </reaction>
</comment>
<comment type="similarity">
    <text evidence="1 6">Belongs to the glycosyl hydrolase 12 (cellulase H) family.</text>
</comment>
<reference evidence="8 9" key="1">
    <citation type="journal article" date="2017" name="Biotechnol. Biofuels">
        <title>Differential beta-glucosidase expression as a function of carbon source availability in Talaromyces amestolkiae: a genomic and proteomic approach.</title>
        <authorList>
            <person name="de Eugenio L.I."/>
            <person name="Mendez-Liter J.A."/>
            <person name="Nieto-Dominguez M."/>
            <person name="Alonso L."/>
            <person name="Gil-Munoz J."/>
            <person name="Barriuso J."/>
            <person name="Prieto A."/>
            <person name="Martinez M.J."/>
        </authorList>
    </citation>
    <scope>NUCLEOTIDE SEQUENCE [LARGE SCALE GENOMIC DNA]</scope>
    <source>
        <strain evidence="8 9">CIB</strain>
    </source>
</reference>
<accession>A0A364LCB7</accession>
<feature type="signal peptide" evidence="7">
    <location>
        <begin position="1"/>
        <end position="23"/>
    </location>
</feature>
<dbReference type="GeneID" id="63798696"/>
<gene>
    <name evidence="8" type="ORF">BHQ10_009482</name>
</gene>
<evidence type="ECO:0000313" key="8">
    <source>
        <dbReference type="EMBL" id="RAO73470.1"/>
    </source>
</evidence>
<evidence type="ECO:0000256" key="4">
    <source>
        <dbReference type="ARBA" id="ARBA00041304"/>
    </source>
</evidence>
<dbReference type="GO" id="GO:0033946">
    <property type="term" value="F:xyloglucan-specific endo-beta-1,4-glucanase activity"/>
    <property type="evidence" value="ECO:0007669"/>
    <property type="project" value="UniProtKB-EC"/>
</dbReference>
<dbReference type="EMBL" id="MIKG01000024">
    <property type="protein sequence ID" value="RAO73470.1"/>
    <property type="molecule type" value="Genomic_DNA"/>
</dbReference>
<proteinExistence type="inferred from homology"/>
<keyword evidence="6" id="KW-0119">Carbohydrate metabolism</keyword>
<evidence type="ECO:0000256" key="5">
    <source>
        <dbReference type="ARBA" id="ARBA00043018"/>
    </source>
</evidence>
<evidence type="ECO:0000256" key="3">
    <source>
        <dbReference type="ARBA" id="ARBA00038882"/>
    </source>
</evidence>
<dbReference type="OrthoDB" id="4377819at2759"/>
<sequence length="236" mass="26672">MQYKSLLPLCSFIFLGLSASVYSQSSTYYWKHFSTSGTIAPWYENDNSWGVTAPEGTGFAVMVTGEDWGTWSPVHILPKQLKDVSQTHNTWISQNAYPEPGYGYDACYDIFIDPVYAPTDRNSINEIMIWFGYQAPNKPLSDHYDANGNPVPWQTNVSLGGKAWDVYLYTWPSGGHTMSYLDRENPGWFSGSLWPFFNHGISNGWYTSDQYLNSVMGGWEFGRGNYTAESWGAVGF</sequence>
<dbReference type="Gene3D" id="2.60.120.180">
    <property type="match status" value="1"/>
</dbReference>
<dbReference type="InterPro" id="IPR002594">
    <property type="entry name" value="GH12"/>
</dbReference>
<evidence type="ECO:0000256" key="6">
    <source>
        <dbReference type="RuleBase" id="RU361163"/>
    </source>
</evidence>